<dbReference type="Proteomes" id="UP000322699">
    <property type="component" value="Unassembled WGS sequence"/>
</dbReference>
<dbReference type="EMBL" id="VRLW01000004">
    <property type="protein sequence ID" value="KAA1257192.1"/>
    <property type="molecule type" value="Genomic_DNA"/>
</dbReference>
<name>A0A5B1CA90_9BACT</name>
<feature type="transmembrane region" description="Helical" evidence="1">
    <location>
        <begin position="44"/>
        <end position="64"/>
    </location>
</feature>
<comment type="caution">
    <text evidence="2">The sequence shown here is derived from an EMBL/GenBank/DDBJ whole genome shotgun (WGS) entry which is preliminary data.</text>
</comment>
<keyword evidence="1" id="KW-0472">Membrane</keyword>
<evidence type="ECO:0000313" key="3">
    <source>
        <dbReference type="Proteomes" id="UP000322699"/>
    </source>
</evidence>
<keyword evidence="1" id="KW-1133">Transmembrane helix</keyword>
<reference evidence="2 3" key="1">
    <citation type="submission" date="2019-08" db="EMBL/GenBank/DDBJ databases">
        <title>Deep-cultivation of Planctomycetes and their phenomic and genomic characterization uncovers novel biology.</title>
        <authorList>
            <person name="Wiegand S."/>
            <person name="Jogler M."/>
            <person name="Boedeker C."/>
            <person name="Pinto D."/>
            <person name="Vollmers J."/>
            <person name="Rivas-Marin E."/>
            <person name="Kohn T."/>
            <person name="Peeters S.H."/>
            <person name="Heuer A."/>
            <person name="Rast P."/>
            <person name="Oberbeckmann S."/>
            <person name="Bunk B."/>
            <person name="Jeske O."/>
            <person name="Meyerdierks A."/>
            <person name="Storesund J.E."/>
            <person name="Kallscheuer N."/>
            <person name="Luecker S."/>
            <person name="Lage O.M."/>
            <person name="Pohl T."/>
            <person name="Merkel B.J."/>
            <person name="Hornburger P."/>
            <person name="Mueller R.-W."/>
            <person name="Bruemmer F."/>
            <person name="Labrenz M."/>
            <person name="Spormann A.M."/>
            <person name="Op Den Camp H."/>
            <person name="Overmann J."/>
            <person name="Amann R."/>
            <person name="Jetten M.S.M."/>
            <person name="Mascher T."/>
            <person name="Medema M.H."/>
            <person name="Devos D.P."/>
            <person name="Kaster A.-K."/>
            <person name="Ovreas L."/>
            <person name="Rohde M."/>
            <person name="Galperin M.Y."/>
            <person name="Jogler C."/>
        </authorList>
    </citation>
    <scope>NUCLEOTIDE SEQUENCE [LARGE SCALE GENOMIC DNA]</scope>
    <source>
        <strain evidence="2 3">LF1</strain>
    </source>
</reference>
<evidence type="ECO:0000256" key="1">
    <source>
        <dbReference type="SAM" id="Phobius"/>
    </source>
</evidence>
<sequence length="67" mass="7268">MTQRTRLTAYGVIGIATVTCLAVARQRWTSGFANNADADALRFYSALGIGVLALFPISCLYSALNRR</sequence>
<protein>
    <submittedName>
        <fullName evidence="2">Uncharacterized protein</fullName>
    </submittedName>
</protein>
<feature type="transmembrane region" description="Helical" evidence="1">
    <location>
        <begin position="7"/>
        <end position="24"/>
    </location>
</feature>
<dbReference type="RefSeq" id="WP_149753527.1">
    <property type="nucleotide sequence ID" value="NZ_LWSK01000249.1"/>
</dbReference>
<keyword evidence="3" id="KW-1185">Reference proteome</keyword>
<gene>
    <name evidence="2" type="ORF">LF1_55920</name>
</gene>
<dbReference type="AlphaFoldDB" id="A0A5B1CA90"/>
<organism evidence="2 3">
    <name type="scientific">Rubripirellula obstinata</name>
    <dbReference type="NCBI Taxonomy" id="406547"/>
    <lineage>
        <taxon>Bacteria</taxon>
        <taxon>Pseudomonadati</taxon>
        <taxon>Planctomycetota</taxon>
        <taxon>Planctomycetia</taxon>
        <taxon>Pirellulales</taxon>
        <taxon>Pirellulaceae</taxon>
        <taxon>Rubripirellula</taxon>
    </lineage>
</organism>
<evidence type="ECO:0000313" key="2">
    <source>
        <dbReference type="EMBL" id="KAA1257192.1"/>
    </source>
</evidence>
<keyword evidence="1" id="KW-0812">Transmembrane</keyword>
<proteinExistence type="predicted"/>
<accession>A0A5B1CA90</accession>